<dbReference type="RefSeq" id="WP_307203222.1">
    <property type="nucleotide sequence ID" value="NZ_JAUTAN010000001.1"/>
</dbReference>
<keyword evidence="1" id="KW-0812">Transmembrane</keyword>
<comment type="caution">
    <text evidence="2">The sequence shown here is derived from an EMBL/GenBank/DDBJ whole genome shotgun (WGS) entry which is preliminary data.</text>
</comment>
<feature type="transmembrane region" description="Helical" evidence="1">
    <location>
        <begin position="88"/>
        <end position="108"/>
    </location>
</feature>
<evidence type="ECO:0000313" key="2">
    <source>
        <dbReference type="EMBL" id="MDQ1106259.1"/>
    </source>
</evidence>
<sequence length="174" mass="17340">MPAAPLRAPRALCAGAVAGAGAAIAHVGAGASLPPVWLLATVVALGTLVSAPLTRRRMDLAGLAGVALVAQAVFHGGFMLHAPGESHALGAMALSHTLAAAATVTVALGAERAWWRVVDAALTHLLPRTSHPTAPPSLGRLPSPAAPDGPVVRLVAAPRRTRGPPALRALALPA</sequence>
<keyword evidence="1" id="KW-0472">Membrane</keyword>
<name>A0AAJ1U2N2_9ACTN</name>
<evidence type="ECO:0000256" key="1">
    <source>
        <dbReference type="SAM" id="Phobius"/>
    </source>
</evidence>
<gene>
    <name evidence="2" type="ORF">QE405_003543</name>
</gene>
<dbReference type="AlphaFoldDB" id="A0AAJ1U2N2"/>
<organism evidence="2 3">
    <name type="scientific">Nocardioides zeae</name>
    <dbReference type="NCBI Taxonomy" id="1457234"/>
    <lineage>
        <taxon>Bacteria</taxon>
        <taxon>Bacillati</taxon>
        <taxon>Actinomycetota</taxon>
        <taxon>Actinomycetes</taxon>
        <taxon>Propionibacteriales</taxon>
        <taxon>Nocardioidaceae</taxon>
        <taxon>Nocardioides</taxon>
    </lineage>
</organism>
<evidence type="ECO:0000313" key="3">
    <source>
        <dbReference type="Proteomes" id="UP001239215"/>
    </source>
</evidence>
<dbReference type="EMBL" id="JAUTAN010000001">
    <property type="protein sequence ID" value="MDQ1106259.1"/>
    <property type="molecule type" value="Genomic_DNA"/>
</dbReference>
<feature type="transmembrane region" description="Helical" evidence="1">
    <location>
        <begin position="60"/>
        <end position="82"/>
    </location>
</feature>
<protein>
    <submittedName>
        <fullName evidence="2">Lysylphosphatidylglycerol synthetase-like protein (DUF2156 family)</fullName>
    </submittedName>
</protein>
<proteinExistence type="predicted"/>
<feature type="transmembrane region" description="Helical" evidence="1">
    <location>
        <begin position="35"/>
        <end position="53"/>
    </location>
</feature>
<dbReference type="Proteomes" id="UP001239215">
    <property type="component" value="Unassembled WGS sequence"/>
</dbReference>
<reference evidence="2" key="1">
    <citation type="submission" date="2023-07" db="EMBL/GenBank/DDBJ databases">
        <title>Functional and genomic diversity of the sorghum phyllosphere microbiome.</title>
        <authorList>
            <person name="Shade A."/>
        </authorList>
    </citation>
    <scope>NUCLEOTIDE SEQUENCE</scope>
    <source>
        <strain evidence="2">SORGH_AS_1067</strain>
    </source>
</reference>
<keyword evidence="1" id="KW-1133">Transmembrane helix</keyword>
<accession>A0AAJ1U2N2</accession>